<accession>A0A3D8VM81</accession>
<organism evidence="1 2">
    <name type="scientific">Halobacillus trueperi</name>
    <dbReference type="NCBI Taxonomy" id="156205"/>
    <lineage>
        <taxon>Bacteria</taxon>
        <taxon>Bacillati</taxon>
        <taxon>Bacillota</taxon>
        <taxon>Bacilli</taxon>
        <taxon>Bacillales</taxon>
        <taxon>Bacillaceae</taxon>
        <taxon>Halobacillus</taxon>
    </lineage>
</organism>
<proteinExistence type="predicted"/>
<sequence length="133" mass="15463">MNKTKEERLETINKLIKFISKSGRRFFYTKSTLRSDDEESVAYMELKKGRIYFVDNYTKDAIAVINNHRRWNNFSHGGTLQALVMDFADFIRTGKSTNGKHGYGGLFCPHWGHADEIQQEIIDYAKEIGYLKS</sequence>
<dbReference type="RefSeq" id="WP_115894478.1">
    <property type="nucleotide sequence ID" value="NZ_QTLC01000048.1"/>
</dbReference>
<dbReference type="AlphaFoldDB" id="A0A3D8VM81"/>
<evidence type="ECO:0000313" key="2">
    <source>
        <dbReference type="Proteomes" id="UP000257032"/>
    </source>
</evidence>
<evidence type="ECO:0000313" key="1">
    <source>
        <dbReference type="EMBL" id="RDY70301.1"/>
    </source>
</evidence>
<protein>
    <submittedName>
        <fullName evidence="1">Uncharacterized protein</fullName>
    </submittedName>
</protein>
<name>A0A3D8VM81_9BACI</name>
<dbReference type="Proteomes" id="UP000257032">
    <property type="component" value="Unassembled WGS sequence"/>
</dbReference>
<reference evidence="1 2" key="1">
    <citation type="submission" date="2018-08" db="EMBL/GenBank/DDBJ databases">
        <title>Genome sequence of strict halophilic Halobacillus trueperi SS1 isolated from Lunsu, a salty water body of North West Himalayas.</title>
        <authorList>
            <person name="Gupta S."/>
            <person name="Sharma P."/>
            <person name="Dev K."/>
            <person name="Baumler D."/>
            <person name="Sourirajan A."/>
        </authorList>
    </citation>
    <scope>NUCLEOTIDE SEQUENCE [LARGE SCALE GENOMIC DNA]</scope>
    <source>
        <strain evidence="1 2">SS1</strain>
    </source>
</reference>
<comment type="caution">
    <text evidence="1">The sequence shown here is derived from an EMBL/GenBank/DDBJ whole genome shotgun (WGS) entry which is preliminary data.</text>
</comment>
<dbReference type="EMBL" id="QTLC01000048">
    <property type="protein sequence ID" value="RDY70301.1"/>
    <property type="molecule type" value="Genomic_DNA"/>
</dbReference>
<gene>
    <name evidence="1" type="ORF">DXT76_13585</name>
</gene>